<dbReference type="GO" id="GO:0016301">
    <property type="term" value="F:kinase activity"/>
    <property type="evidence" value="ECO:0007669"/>
    <property type="project" value="UniProtKB-KW"/>
</dbReference>
<keyword evidence="5" id="KW-0067">ATP-binding</keyword>
<proteinExistence type="inferred from homology"/>
<dbReference type="Proteomes" id="UP000248917">
    <property type="component" value="Unassembled WGS sequence"/>
</dbReference>
<dbReference type="GO" id="GO:0005524">
    <property type="term" value="F:ATP binding"/>
    <property type="evidence" value="ECO:0007669"/>
    <property type="project" value="UniProtKB-KW"/>
</dbReference>
<dbReference type="PANTHER" id="PTHR34273:SF2">
    <property type="entry name" value="METHYLTHIORIBOSE KINASE"/>
    <property type="match status" value="1"/>
</dbReference>
<evidence type="ECO:0000256" key="2">
    <source>
        <dbReference type="ARBA" id="ARBA00022679"/>
    </source>
</evidence>
<dbReference type="Gene3D" id="3.30.200.20">
    <property type="entry name" value="Phosphorylase Kinase, domain 1"/>
    <property type="match status" value="1"/>
</dbReference>
<keyword evidence="2" id="KW-0808">Transferase</keyword>
<feature type="domain" description="Aminoglycoside phosphotransferase" evidence="6">
    <location>
        <begin position="38"/>
        <end position="276"/>
    </location>
</feature>
<dbReference type="InterPro" id="IPR002575">
    <property type="entry name" value="Aminoglycoside_PTrfase"/>
</dbReference>
<keyword evidence="8" id="KW-1185">Reference proteome</keyword>
<evidence type="ECO:0000256" key="4">
    <source>
        <dbReference type="ARBA" id="ARBA00022777"/>
    </source>
</evidence>
<dbReference type="PANTHER" id="PTHR34273">
    <property type="entry name" value="METHYLTHIORIBOSE KINASE"/>
    <property type="match status" value="1"/>
</dbReference>
<comment type="caution">
    <text evidence="7">The sequence shown here is derived from an EMBL/GenBank/DDBJ whole genome shotgun (WGS) entry which is preliminary data.</text>
</comment>
<protein>
    <submittedName>
        <fullName evidence="7">5-methylthioribose kinase</fullName>
    </submittedName>
</protein>
<keyword evidence="4 7" id="KW-0418">Kinase</keyword>
<dbReference type="Pfam" id="PF01636">
    <property type="entry name" value="APH"/>
    <property type="match status" value="1"/>
</dbReference>
<keyword evidence="3" id="KW-0547">Nucleotide-binding</keyword>
<dbReference type="AlphaFoldDB" id="A0A326SAD4"/>
<dbReference type="EMBL" id="QKTX01000001">
    <property type="protein sequence ID" value="PZV87136.1"/>
    <property type="molecule type" value="Genomic_DNA"/>
</dbReference>
<evidence type="ECO:0000313" key="8">
    <source>
        <dbReference type="Proteomes" id="UP000248917"/>
    </source>
</evidence>
<name>A0A326SAD4_9BACT</name>
<dbReference type="Gene3D" id="3.90.1200.10">
    <property type="match status" value="1"/>
</dbReference>
<evidence type="ECO:0000259" key="6">
    <source>
        <dbReference type="Pfam" id="PF01636"/>
    </source>
</evidence>
<comment type="similarity">
    <text evidence="1">Belongs to the methylthioribose kinase family.</text>
</comment>
<dbReference type="RefSeq" id="WP_111390833.1">
    <property type="nucleotide sequence ID" value="NZ_QKTX01000001.1"/>
</dbReference>
<sequence length="328" mass="36880">MFSLSLDPISVQQFLVEKNWLFPEEEVQQTEVPGAGNMNFTIRVKTNRRTFILKQSRPYVEKFPQVPAPADRVLREGEFYGLTARIPALSARTPQLLAIDQEQSVLQLEDLGVGSDFTGMYAGNKQLSAEELSGLLDFILVLHDSFQDLPEAERITNRAMRTLNHEHIFHYPFVNGNGLDLDQILPGLEKSAAPLRQHAQLKNRVKALGVQYLADGPCLLHGDYFPGSWLQTPNGIRIIDPEFCFFGPREFELGVMLAHLKLSAQSEAIQDFVLGYYRQKSPLDEGLAQSFAAVEVLRRLIGLAQLPLTLSLEERISLMDQATRTLTS</sequence>
<evidence type="ECO:0000313" key="7">
    <source>
        <dbReference type="EMBL" id="PZV87136.1"/>
    </source>
</evidence>
<gene>
    <name evidence="7" type="ORF">CLV31_1018</name>
</gene>
<dbReference type="SUPFAM" id="SSF56112">
    <property type="entry name" value="Protein kinase-like (PK-like)"/>
    <property type="match status" value="1"/>
</dbReference>
<dbReference type="InterPro" id="IPR011009">
    <property type="entry name" value="Kinase-like_dom_sf"/>
</dbReference>
<organism evidence="7 8">
    <name type="scientific">Algoriphagus aquaeductus</name>
    <dbReference type="NCBI Taxonomy" id="475299"/>
    <lineage>
        <taxon>Bacteria</taxon>
        <taxon>Pseudomonadati</taxon>
        <taxon>Bacteroidota</taxon>
        <taxon>Cytophagia</taxon>
        <taxon>Cytophagales</taxon>
        <taxon>Cyclobacteriaceae</taxon>
        <taxon>Algoriphagus</taxon>
    </lineage>
</organism>
<evidence type="ECO:0000256" key="3">
    <source>
        <dbReference type="ARBA" id="ARBA00022741"/>
    </source>
</evidence>
<accession>A0A326SAD4</accession>
<evidence type="ECO:0000256" key="1">
    <source>
        <dbReference type="ARBA" id="ARBA00010165"/>
    </source>
</evidence>
<dbReference type="OrthoDB" id="9777791at2"/>
<reference evidence="7 8" key="1">
    <citation type="submission" date="2018-06" db="EMBL/GenBank/DDBJ databases">
        <title>Genomic Encyclopedia of Archaeal and Bacterial Type Strains, Phase II (KMG-II): from individual species to whole genera.</title>
        <authorList>
            <person name="Goeker M."/>
        </authorList>
    </citation>
    <scope>NUCLEOTIDE SEQUENCE [LARGE SCALE GENOMIC DNA]</scope>
    <source>
        <strain evidence="7 8">T4</strain>
    </source>
</reference>
<evidence type="ECO:0000256" key="5">
    <source>
        <dbReference type="ARBA" id="ARBA00022840"/>
    </source>
</evidence>